<reference evidence="1 2" key="1">
    <citation type="journal article" date="2015" name="Genome Biol.">
        <title>Comparative genomics of Steinernema reveals deeply conserved gene regulatory networks.</title>
        <authorList>
            <person name="Dillman A.R."/>
            <person name="Macchietto M."/>
            <person name="Porter C.F."/>
            <person name="Rogers A."/>
            <person name="Williams B."/>
            <person name="Antoshechkin I."/>
            <person name="Lee M.M."/>
            <person name="Goodwin Z."/>
            <person name="Lu X."/>
            <person name="Lewis E.E."/>
            <person name="Goodrich-Blair H."/>
            <person name="Stock S.P."/>
            <person name="Adams B.J."/>
            <person name="Sternberg P.W."/>
            <person name="Mortazavi A."/>
        </authorList>
    </citation>
    <scope>NUCLEOTIDE SEQUENCE [LARGE SCALE GENOMIC DNA]</scope>
    <source>
        <strain evidence="1 2">ALL</strain>
    </source>
</reference>
<keyword evidence="2" id="KW-1185">Reference proteome</keyword>
<protein>
    <submittedName>
        <fullName evidence="1">Uncharacterized protein</fullName>
    </submittedName>
</protein>
<reference evidence="1 2" key="2">
    <citation type="journal article" date="2019" name="G3 (Bethesda)">
        <title>Hybrid Assembly of the Genome of the Entomopathogenic Nematode Steinernema carpocapsae Identifies the X-Chromosome.</title>
        <authorList>
            <person name="Serra L."/>
            <person name="Macchietto M."/>
            <person name="Macias-Munoz A."/>
            <person name="McGill C.J."/>
            <person name="Rodriguez I.M."/>
            <person name="Rodriguez B."/>
            <person name="Murad R."/>
            <person name="Mortazavi A."/>
        </authorList>
    </citation>
    <scope>NUCLEOTIDE SEQUENCE [LARGE SCALE GENOMIC DNA]</scope>
    <source>
        <strain evidence="1 2">ALL</strain>
    </source>
</reference>
<organism evidence="1 2">
    <name type="scientific">Steinernema carpocapsae</name>
    <name type="common">Entomopathogenic nematode</name>
    <dbReference type="NCBI Taxonomy" id="34508"/>
    <lineage>
        <taxon>Eukaryota</taxon>
        <taxon>Metazoa</taxon>
        <taxon>Ecdysozoa</taxon>
        <taxon>Nematoda</taxon>
        <taxon>Chromadorea</taxon>
        <taxon>Rhabditida</taxon>
        <taxon>Tylenchina</taxon>
        <taxon>Panagrolaimomorpha</taxon>
        <taxon>Strongyloidoidea</taxon>
        <taxon>Steinernematidae</taxon>
        <taxon>Steinernema</taxon>
    </lineage>
</organism>
<name>A0A4U5MF66_STECR</name>
<evidence type="ECO:0000313" key="1">
    <source>
        <dbReference type="EMBL" id="TKR67849.1"/>
    </source>
</evidence>
<dbReference type="AlphaFoldDB" id="A0A4U5MF66"/>
<dbReference type="Proteomes" id="UP000298663">
    <property type="component" value="Unassembled WGS sequence"/>
</dbReference>
<sequence length="135" mass="15957">MIPGSKDLDSFNVTSHSREVYNVTNEEEITLKYEGNLTEKESFIRNKLHYRLKSRKMRRIRKSRSTAMPLDCCARYCEPDVPQLHFIFHVYTYTLFTLYAYKVYLKSVRTRGVFGNAANSRVLLFFVKVVRSLRS</sequence>
<gene>
    <name evidence="1" type="ORF">L596_023936</name>
</gene>
<evidence type="ECO:0000313" key="2">
    <source>
        <dbReference type="Proteomes" id="UP000298663"/>
    </source>
</evidence>
<accession>A0A4U5MF66</accession>
<proteinExistence type="predicted"/>
<dbReference type="EMBL" id="AZBU02000008">
    <property type="protein sequence ID" value="TKR67849.1"/>
    <property type="molecule type" value="Genomic_DNA"/>
</dbReference>
<comment type="caution">
    <text evidence="1">The sequence shown here is derived from an EMBL/GenBank/DDBJ whole genome shotgun (WGS) entry which is preliminary data.</text>
</comment>